<organism evidence="2 3">
    <name type="scientific">Jiella mangrovi</name>
    <dbReference type="NCBI Taxonomy" id="2821407"/>
    <lineage>
        <taxon>Bacteria</taxon>
        <taxon>Pseudomonadati</taxon>
        <taxon>Pseudomonadota</taxon>
        <taxon>Alphaproteobacteria</taxon>
        <taxon>Hyphomicrobiales</taxon>
        <taxon>Aurantimonadaceae</taxon>
        <taxon>Jiella</taxon>
    </lineage>
</organism>
<dbReference type="EMBL" id="JAGJCF010000019">
    <property type="protein sequence ID" value="MBP0617704.1"/>
    <property type="molecule type" value="Genomic_DNA"/>
</dbReference>
<gene>
    <name evidence="2" type="ORF">J6595_19130</name>
</gene>
<dbReference type="RefSeq" id="WP_209596737.1">
    <property type="nucleotide sequence ID" value="NZ_JAGJCF010000019.1"/>
</dbReference>
<name>A0ABS4BNH8_9HYPH</name>
<accession>A0ABS4BNH8</accession>
<keyword evidence="3" id="KW-1185">Reference proteome</keyword>
<evidence type="ECO:0000313" key="2">
    <source>
        <dbReference type="EMBL" id="MBP0617704.1"/>
    </source>
</evidence>
<evidence type="ECO:0000256" key="1">
    <source>
        <dbReference type="SAM" id="MobiDB-lite"/>
    </source>
</evidence>
<dbReference type="Proteomes" id="UP000678276">
    <property type="component" value="Unassembled WGS sequence"/>
</dbReference>
<protein>
    <submittedName>
        <fullName evidence="2">Uncharacterized protein</fullName>
    </submittedName>
</protein>
<evidence type="ECO:0000313" key="3">
    <source>
        <dbReference type="Proteomes" id="UP000678276"/>
    </source>
</evidence>
<proteinExistence type="predicted"/>
<reference evidence="2 3" key="1">
    <citation type="submission" date="2021-04" db="EMBL/GenBank/DDBJ databases">
        <title>Whole genome sequence of Jiella sp. KSK16Y-1.</title>
        <authorList>
            <person name="Tuo L."/>
        </authorList>
    </citation>
    <scope>NUCLEOTIDE SEQUENCE [LARGE SCALE GENOMIC DNA]</scope>
    <source>
        <strain evidence="2 3">KSK16Y-1</strain>
    </source>
</reference>
<comment type="caution">
    <text evidence="2">The sequence shown here is derived from an EMBL/GenBank/DDBJ whole genome shotgun (WGS) entry which is preliminary data.</text>
</comment>
<feature type="region of interest" description="Disordered" evidence="1">
    <location>
        <begin position="1"/>
        <end position="22"/>
    </location>
</feature>
<sequence length="63" mass="6723">MASTPDRMTHAVSQHLSDKPSGCSIRIQAKEVSTSMHFKDAFGADRDLKVHGPAKEEAAATAV</sequence>